<dbReference type="GeneID" id="99987043"/>
<dbReference type="EMBL" id="FOIR01000002">
    <property type="protein sequence ID" value="SEW26447.1"/>
    <property type="molecule type" value="Genomic_DNA"/>
</dbReference>
<name>A0A1I0QHU8_9BACT</name>
<proteinExistence type="predicted"/>
<evidence type="ECO:0000313" key="2">
    <source>
        <dbReference type="EMBL" id="SEW26447.1"/>
    </source>
</evidence>
<dbReference type="Pfam" id="PF12728">
    <property type="entry name" value="HTH_17"/>
    <property type="match status" value="1"/>
</dbReference>
<organism evidence="2 3">
    <name type="scientific">Roseivirga pacifica</name>
    <dbReference type="NCBI Taxonomy" id="1267423"/>
    <lineage>
        <taxon>Bacteria</taxon>
        <taxon>Pseudomonadati</taxon>
        <taxon>Bacteroidota</taxon>
        <taxon>Cytophagia</taxon>
        <taxon>Cytophagales</taxon>
        <taxon>Roseivirgaceae</taxon>
        <taxon>Roseivirga</taxon>
    </lineage>
</organism>
<dbReference type="NCBIfam" id="TIGR01764">
    <property type="entry name" value="excise"/>
    <property type="match status" value="1"/>
</dbReference>
<dbReference type="AlphaFoldDB" id="A0A1I0QHU8"/>
<dbReference type="Proteomes" id="UP000199437">
    <property type="component" value="Unassembled WGS sequence"/>
</dbReference>
<dbReference type="InterPro" id="IPR010093">
    <property type="entry name" value="SinI_DNA-bd"/>
</dbReference>
<dbReference type="STRING" id="1267423.SAMN05216290_2341"/>
<accession>A0A1I0QHU8</accession>
<dbReference type="OrthoDB" id="1003442at2"/>
<dbReference type="GO" id="GO:0003677">
    <property type="term" value="F:DNA binding"/>
    <property type="evidence" value="ECO:0007669"/>
    <property type="project" value="InterPro"/>
</dbReference>
<sequence>MSSNIRVSKVCQHCGKQFIAKTTVTKYCGDNCAKKAYKKRKREEKIQMADKAPSDLKTYYENEIGTKEYLSIKEVCGLLGMSRMTVYRNIKYGRIPALKFKGRVIISKKRLERIFI</sequence>
<dbReference type="RefSeq" id="WP_090258763.1">
    <property type="nucleotide sequence ID" value="NZ_FOIR01000002.1"/>
</dbReference>
<dbReference type="SUPFAM" id="SSF46955">
    <property type="entry name" value="Putative DNA-binding domain"/>
    <property type="match status" value="1"/>
</dbReference>
<evidence type="ECO:0000259" key="1">
    <source>
        <dbReference type="Pfam" id="PF12728"/>
    </source>
</evidence>
<keyword evidence="3" id="KW-1185">Reference proteome</keyword>
<evidence type="ECO:0000313" key="3">
    <source>
        <dbReference type="Proteomes" id="UP000199437"/>
    </source>
</evidence>
<feature type="domain" description="Helix-turn-helix" evidence="1">
    <location>
        <begin position="69"/>
        <end position="113"/>
    </location>
</feature>
<protein>
    <submittedName>
        <fullName evidence="2">DNA binding domain-containing protein, excisionase family</fullName>
    </submittedName>
</protein>
<gene>
    <name evidence="2" type="ORF">SAMN05216290_2341</name>
</gene>
<dbReference type="InterPro" id="IPR009061">
    <property type="entry name" value="DNA-bd_dom_put_sf"/>
</dbReference>
<reference evidence="3" key="1">
    <citation type="submission" date="2016-10" db="EMBL/GenBank/DDBJ databases">
        <authorList>
            <person name="Varghese N."/>
            <person name="Submissions S."/>
        </authorList>
    </citation>
    <scope>NUCLEOTIDE SEQUENCE [LARGE SCALE GENOMIC DNA]</scope>
    <source>
        <strain evidence="3">CGMCC 1.12402</strain>
    </source>
</reference>
<dbReference type="InterPro" id="IPR041657">
    <property type="entry name" value="HTH_17"/>
</dbReference>